<dbReference type="WBParaSite" id="nRc.2.0.1.t45828-RA">
    <property type="protein sequence ID" value="nRc.2.0.1.t45828-RA"/>
    <property type="gene ID" value="nRc.2.0.1.g45828"/>
</dbReference>
<protein>
    <submittedName>
        <fullName evidence="3">Secreted protein</fullName>
    </submittedName>
</protein>
<proteinExistence type="predicted"/>
<evidence type="ECO:0000313" key="2">
    <source>
        <dbReference type="Proteomes" id="UP000887565"/>
    </source>
</evidence>
<reference evidence="3" key="1">
    <citation type="submission" date="2022-11" db="UniProtKB">
        <authorList>
            <consortium name="WormBaseParasite"/>
        </authorList>
    </citation>
    <scope>IDENTIFICATION</scope>
</reference>
<name>A0A915L5N1_ROMCU</name>
<organism evidence="2 3">
    <name type="scientific">Romanomermis culicivorax</name>
    <name type="common">Nematode worm</name>
    <dbReference type="NCBI Taxonomy" id="13658"/>
    <lineage>
        <taxon>Eukaryota</taxon>
        <taxon>Metazoa</taxon>
        <taxon>Ecdysozoa</taxon>
        <taxon>Nematoda</taxon>
        <taxon>Enoplea</taxon>
        <taxon>Dorylaimia</taxon>
        <taxon>Mermithida</taxon>
        <taxon>Mermithoidea</taxon>
        <taxon>Mermithidae</taxon>
        <taxon>Romanomermis</taxon>
    </lineage>
</organism>
<keyword evidence="2" id="KW-1185">Reference proteome</keyword>
<dbReference type="Proteomes" id="UP000887565">
    <property type="component" value="Unplaced"/>
</dbReference>
<feature type="chain" id="PRO_5038114546" evidence="1">
    <location>
        <begin position="20"/>
        <end position="88"/>
    </location>
</feature>
<keyword evidence="1" id="KW-0732">Signal</keyword>
<evidence type="ECO:0000313" key="3">
    <source>
        <dbReference type="WBParaSite" id="nRc.2.0.1.t45828-RA"/>
    </source>
</evidence>
<evidence type="ECO:0000256" key="1">
    <source>
        <dbReference type="SAM" id="SignalP"/>
    </source>
</evidence>
<feature type="signal peptide" evidence="1">
    <location>
        <begin position="1"/>
        <end position="19"/>
    </location>
</feature>
<dbReference type="AlphaFoldDB" id="A0A915L5N1"/>
<sequence>MIIRAAVCLWFFTTATVDASNRESEECFSQLVRLNSSIKGAKDKHQLLNGRTGRSGRPAAVVAEHVRLSVRQWSHYSQCRYFTTATKL</sequence>
<accession>A0A915L5N1</accession>